<dbReference type="PROSITE" id="PS00674">
    <property type="entry name" value="AAA"/>
    <property type="match status" value="1"/>
</dbReference>
<dbReference type="Pfam" id="PF25568">
    <property type="entry name" value="AAA_lid_At3g28540"/>
    <property type="match status" value="1"/>
</dbReference>
<evidence type="ECO:0000313" key="11">
    <source>
        <dbReference type="Proteomes" id="UP000295252"/>
    </source>
</evidence>
<dbReference type="CDD" id="cd19510">
    <property type="entry name" value="RecA-like_BCS1"/>
    <property type="match status" value="1"/>
</dbReference>
<keyword evidence="8" id="KW-0472">Membrane</keyword>
<evidence type="ECO:0000256" key="3">
    <source>
        <dbReference type="ARBA" id="ARBA00022801"/>
    </source>
</evidence>
<accession>A0A068U2Y9</accession>
<evidence type="ECO:0000256" key="2">
    <source>
        <dbReference type="ARBA" id="ARBA00007448"/>
    </source>
</evidence>
<protein>
    <recommendedName>
        <fullName evidence="9">AAA+ ATPase domain-containing protein</fullName>
    </recommendedName>
</protein>
<keyword evidence="3" id="KW-0378">Hydrolase</keyword>
<dbReference type="PANTHER" id="PTHR23070">
    <property type="entry name" value="BCS1 AAA-TYPE ATPASE"/>
    <property type="match status" value="1"/>
</dbReference>
<dbReference type="Pfam" id="PF00004">
    <property type="entry name" value="AAA"/>
    <property type="match status" value="1"/>
</dbReference>
<dbReference type="STRING" id="49390.A0A068U2Y9"/>
<dbReference type="SUPFAM" id="SSF52540">
    <property type="entry name" value="P-loop containing nucleoside triphosphate hydrolases"/>
    <property type="match status" value="1"/>
</dbReference>
<dbReference type="OrthoDB" id="10251412at2759"/>
<dbReference type="FunCoup" id="A0A068U2Y9">
    <property type="interactions" value="1241"/>
</dbReference>
<feature type="transmembrane region" description="Helical" evidence="8">
    <location>
        <begin position="12"/>
        <end position="31"/>
    </location>
</feature>
<evidence type="ECO:0000256" key="1">
    <source>
        <dbReference type="ARBA" id="ARBA00001946"/>
    </source>
</evidence>
<evidence type="ECO:0000313" key="10">
    <source>
        <dbReference type="EMBL" id="CDP01978.1"/>
    </source>
</evidence>
<keyword evidence="6" id="KW-0067">ATP-binding</keyword>
<dbReference type="GO" id="GO:0005524">
    <property type="term" value="F:ATP binding"/>
    <property type="evidence" value="ECO:0007669"/>
    <property type="project" value="UniProtKB-KW"/>
</dbReference>
<dbReference type="InterPro" id="IPR003593">
    <property type="entry name" value="AAA+_ATPase"/>
</dbReference>
<dbReference type="Gene3D" id="6.10.280.40">
    <property type="match status" value="1"/>
</dbReference>
<name>A0A068U2Y9_COFCA</name>
<feature type="compositionally biased region" description="Polar residues" evidence="7">
    <location>
        <begin position="454"/>
        <end position="466"/>
    </location>
</feature>
<feature type="region of interest" description="Disordered" evidence="7">
    <location>
        <begin position="452"/>
        <end position="480"/>
    </location>
</feature>
<dbReference type="SMART" id="SM00382">
    <property type="entry name" value="AAA"/>
    <property type="match status" value="1"/>
</dbReference>
<keyword evidence="6" id="KW-0547">Nucleotide-binding</keyword>
<dbReference type="InterPro" id="IPR050747">
    <property type="entry name" value="Mitochondrial_chaperone_BCS1"/>
</dbReference>
<feature type="domain" description="AAA+ ATPase" evidence="9">
    <location>
        <begin position="250"/>
        <end position="386"/>
    </location>
</feature>
<dbReference type="OMA" id="CLGDDEN"/>
<comment type="cofactor">
    <cofactor evidence="1">
        <name>Mg(2+)</name>
        <dbReference type="ChEBI" id="CHEBI:18420"/>
    </cofactor>
</comment>
<evidence type="ECO:0000256" key="5">
    <source>
        <dbReference type="ARBA" id="ARBA00049360"/>
    </source>
</evidence>
<evidence type="ECO:0000256" key="6">
    <source>
        <dbReference type="RuleBase" id="RU003651"/>
    </source>
</evidence>
<evidence type="ECO:0000256" key="4">
    <source>
        <dbReference type="ARBA" id="ARBA00022842"/>
    </source>
</evidence>
<keyword evidence="4" id="KW-0460">Magnesium</keyword>
<organism evidence="10 11">
    <name type="scientific">Coffea canephora</name>
    <name type="common">Robusta coffee</name>
    <dbReference type="NCBI Taxonomy" id="49390"/>
    <lineage>
        <taxon>Eukaryota</taxon>
        <taxon>Viridiplantae</taxon>
        <taxon>Streptophyta</taxon>
        <taxon>Embryophyta</taxon>
        <taxon>Tracheophyta</taxon>
        <taxon>Spermatophyta</taxon>
        <taxon>Magnoliopsida</taxon>
        <taxon>eudicotyledons</taxon>
        <taxon>Gunneridae</taxon>
        <taxon>Pentapetalae</taxon>
        <taxon>asterids</taxon>
        <taxon>lamiids</taxon>
        <taxon>Gentianales</taxon>
        <taxon>Rubiaceae</taxon>
        <taxon>Ixoroideae</taxon>
        <taxon>Gardenieae complex</taxon>
        <taxon>Bertiereae - Coffeeae clade</taxon>
        <taxon>Coffeeae</taxon>
        <taxon>Coffea</taxon>
    </lineage>
</organism>
<comment type="catalytic activity">
    <reaction evidence="5">
        <text>ATP + H2O = ADP + phosphate + H(+)</text>
        <dbReference type="Rhea" id="RHEA:13065"/>
        <dbReference type="ChEBI" id="CHEBI:15377"/>
        <dbReference type="ChEBI" id="CHEBI:15378"/>
        <dbReference type="ChEBI" id="CHEBI:30616"/>
        <dbReference type="ChEBI" id="CHEBI:43474"/>
        <dbReference type="ChEBI" id="CHEBI:456216"/>
    </reaction>
</comment>
<evidence type="ECO:0000259" key="9">
    <source>
        <dbReference type="SMART" id="SM00382"/>
    </source>
</evidence>
<dbReference type="InterPro" id="IPR003960">
    <property type="entry name" value="ATPase_AAA_CS"/>
</dbReference>
<reference evidence="11" key="1">
    <citation type="journal article" date="2014" name="Science">
        <title>The coffee genome provides insight into the convergent evolution of caffeine biosynthesis.</title>
        <authorList>
            <person name="Denoeud F."/>
            <person name="Carretero-Paulet L."/>
            <person name="Dereeper A."/>
            <person name="Droc G."/>
            <person name="Guyot R."/>
            <person name="Pietrella M."/>
            <person name="Zheng C."/>
            <person name="Alberti A."/>
            <person name="Anthony F."/>
            <person name="Aprea G."/>
            <person name="Aury J.M."/>
            <person name="Bento P."/>
            <person name="Bernard M."/>
            <person name="Bocs S."/>
            <person name="Campa C."/>
            <person name="Cenci A."/>
            <person name="Combes M.C."/>
            <person name="Crouzillat D."/>
            <person name="Da Silva C."/>
            <person name="Daddiego L."/>
            <person name="De Bellis F."/>
            <person name="Dussert S."/>
            <person name="Garsmeur O."/>
            <person name="Gayraud T."/>
            <person name="Guignon V."/>
            <person name="Jahn K."/>
            <person name="Jamilloux V."/>
            <person name="Joet T."/>
            <person name="Labadie K."/>
            <person name="Lan T."/>
            <person name="Leclercq J."/>
            <person name="Lepelley M."/>
            <person name="Leroy T."/>
            <person name="Li L.T."/>
            <person name="Librado P."/>
            <person name="Lopez L."/>
            <person name="Munoz A."/>
            <person name="Noel B."/>
            <person name="Pallavicini A."/>
            <person name="Perrotta G."/>
            <person name="Poncet V."/>
            <person name="Pot D."/>
            <person name="Priyono X."/>
            <person name="Rigoreau M."/>
            <person name="Rouard M."/>
            <person name="Rozas J."/>
            <person name="Tranchant-Dubreuil C."/>
            <person name="VanBuren R."/>
            <person name="Zhang Q."/>
            <person name="Andrade A.C."/>
            <person name="Argout X."/>
            <person name="Bertrand B."/>
            <person name="de Kochko A."/>
            <person name="Graziosi G."/>
            <person name="Henry R.J."/>
            <person name="Jayarama X."/>
            <person name="Ming R."/>
            <person name="Nagai C."/>
            <person name="Rounsley S."/>
            <person name="Sankoff D."/>
            <person name="Giuliano G."/>
            <person name="Albert V.A."/>
            <person name="Wincker P."/>
            <person name="Lashermes P."/>
        </authorList>
    </citation>
    <scope>NUCLEOTIDE SEQUENCE [LARGE SCALE GENOMIC DNA]</scope>
    <source>
        <strain evidence="11">cv. DH200-94</strain>
    </source>
</reference>
<keyword evidence="8" id="KW-0812">Transmembrane</keyword>
<gene>
    <name evidence="10" type="ORF">GSCOC_T00037177001</name>
</gene>
<keyword evidence="11" id="KW-1185">Reference proteome</keyword>
<dbReference type="Gene3D" id="3.40.50.300">
    <property type="entry name" value="P-loop containing nucleotide triphosphate hydrolases"/>
    <property type="match status" value="1"/>
</dbReference>
<evidence type="ECO:0000256" key="8">
    <source>
        <dbReference type="SAM" id="Phobius"/>
    </source>
</evidence>
<dbReference type="InterPro" id="IPR025753">
    <property type="entry name" value="AAA_N_dom"/>
</dbReference>
<dbReference type="InParanoid" id="A0A068U2Y9"/>
<dbReference type="GO" id="GO:0016887">
    <property type="term" value="F:ATP hydrolysis activity"/>
    <property type="evidence" value="ECO:0007669"/>
    <property type="project" value="InterPro"/>
</dbReference>
<comment type="similarity">
    <text evidence="2">Belongs to the AAA ATPase family. BCS1 subfamily.</text>
</comment>
<proteinExistence type="inferred from homology"/>
<sequence length="525" mass="60442">MQTVSEMQSTATSLFSAYASLAGTIMLFRSLVNDIIPPSLRSYIQSFLAYLFTFPSTQITIIIDEQNGMTRNQVYDSAEIYLSTKISPTTERFKVYKSPKQRTINVTIEKDQQITDTFGQIQLQWRFVLVEPRNDHGYSPEKRFFELSFNKKHKDAVMKDYLPFILEKAREIRDNDRVVKMYTRDCPYNDDDYNSYNGGGGAGIWGAINLDHPATFDKLAMEPEMKRAVIEDLDRFVRRRDYYRKVGKAWKRGYLLYGPPGTGKSSLIAAMANYLKFDIYDLELTSLCSNSELRRILISTSNRSIIVIEDIDCSVEMHDRQQEQNVGYEPSTKLTLSGLLNFIDGLWSSCGDERIIVFTTNYKEKLDPALLRPGRMDMHIPMSYCTPQGFRILASNYHGINAYHRLFGEIDRLIENSQVSPAELAEELMRSEDADLALEGVIKLLKRKEMDQSVEVNGSSRPTTPEENNEIVEESSPLLEEFQEPKRKIRPEFVMRRGLRTTCRRRVNRGGNSRFTVGGFRGKWS</sequence>
<evidence type="ECO:0000256" key="7">
    <source>
        <dbReference type="SAM" id="MobiDB-lite"/>
    </source>
</evidence>
<dbReference type="PhylomeDB" id="A0A068U2Y9"/>
<dbReference type="Pfam" id="PF14363">
    <property type="entry name" value="AAA_assoc"/>
    <property type="match status" value="1"/>
</dbReference>
<dbReference type="Proteomes" id="UP000295252">
    <property type="component" value="Chromosome IX"/>
</dbReference>
<dbReference type="InterPro" id="IPR003959">
    <property type="entry name" value="ATPase_AAA_core"/>
</dbReference>
<dbReference type="InterPro" id="IPR027417">
    <property type="entry name" value="P-loop_NTPase"/>
</dbReference>
<dbReference type="AlphaFoldDB" id="A0A068U2Y9"/>
<dbReference type="InterPro" id="IPR058017">
    <property type="entry name" value="At3g28540-like_C"/>
</dbReference>
<dbReference type="GO" id="GO:0006950">
    <property type="term" value="P:response to stress"/>
    <property type="evidence" value="ECO:0007669"/>
    <property type="project" value="UniProtKB-ARBA"/>
</dbReference>
<dbReference type="EMBL" id="HG739091">
    <property type="protein sequence ID" value="CDP01978.1"/>
    <property type="molecule type" value="Genomic_DNA"/>
</dbReference>
<dbReference type="Gramene" id="CDP01978">
    <property type="protein sequence ID" value="CDP01978"/>
    <property type="gene ID" value="GSCOC_T00037177001"/>
</dbReference>
<keyword evidence="8" id="KW-1133">Transmembrane helix</keyword>